<feature type="domain" description="TadE-like" evidence="2">
    <location>
        <begin position="19"/>
        <end position="60"/>
    </location>
</feature>
<name>A0ABS0XTW0_9SPHN</name>
<reference evidence="4" key="1">
    <citation type="submission" date="2020-12" db="EMBL/GenBank/DDBJ databases">
        <title>Hymenobacter sp.</title>
        <authorList>
            <person name="Kim M.K."/>
        </authorList>
    </citation>
    <scope>NUCLEOTIDE SEQUENCE [LARGE SCALE GENOMIC DNA]</scope>
    <source>
        <strain evidence="4">BT553</strain>
    </source>
</reference>
<keyword evidence="1" id="KW-0472">Membrane</keyword>
<keyword evidence="4" id="KW-1185">Reference proteome</keyword>
<evidence type="ECO:0000313" key="4">
    <source>
        <dbReference type="Proteomes" id="UP000640426"/>
    </source>
</evidence>
<proteinExistence type="predicted"/>
<keyword evidence="1" id="KW-0812">Transmembrane</keyword>
<dbReference type="Proteomes" id="UP000640426">
    <property type="component" value="Unassembled WGS sequence"/>
</dbReference>
<dbReference type="Pfam" id="PF07811">
    <property type="entry name" value="TadE"/>
    <property type="match status" value="1"/>
</dbReference>
<comment type="caution">
    <text evidence="3">The sequence shown here is derived from an EMBL/GenBank/DDBJ whole genome shotgun (WGS) entry which is preliminary data.</text>
</comment>
<evidence type="ECO:0000256" key="1">
    <source>
        <dbReference type="SAM" id="Phobius"/>
    </source>
</evidence>
<protein>
    <submittedName>
        <fullName evidence="3">Pilus assembly protein</fullName>
    </submittedName>
</protein>
<keyword evidence="1" id="KW-1133">Transmembrane helix</keyword>
<evidence type="ECO:0000313" key="3">
    <source>
        <dbReference type="EMBL" id="MBJ6123479.1"/>
    </source>
</evidence>
<organism evidence="3 4">
    <name type="scientific">Sphingomonas mollis</name>
    <dbReference type="NCBI Taxonomy" id="2795726"/>
    <lineage>
        <taxon>Bacteria</taxon>
        <taxon>Pseudomonadati</taxon>
        <taxon>Pseudomonadota</taxon>
        <taxon>Alphaproteobacteria</taxon>
        <taxon>Sphingomonadales</taxon>
        <taxon>Sphingomonadaceae</taxon>
        <taxon>Sphingomonas</taxon>
    </lineage>
</organism>
<accession>A0ABS0XTW0</accession>
<evidence type="ECO:0000259" key="2">
    <source>
        <dbReference type="Pfam" id="PF07811"/>
    </source>
</evidence>
<dbReference type="RefSeq" id="WP_199040991.1">
    <property type="nucleotide sequence ID" value="NZ_JAELXS010000013.1"/>
</dbReference>
<dbReference type="EMBL" id="JAELXS010000013">
    <property type="protein sequence ID" value="MBJ6123479.1"/>
    <property type="molecule type" value="Genomic_DNA"/>
</dbReference>
<sequence length="219" mass="23642">MISYPSLRILFKLSSDRRGLALIEFAFTLPILLTMVLSGAEITNYIIVRMRVSQLALQIADNAARMGNGTMLQLKTLNEADINDLFAGANLQSGILSLQTKGRVILSDLEPQTTSDSNSTYKIKWQRCYGTQPYTSPYPGAGAQNLSGLGPAGNQTIAQQGNATMFVELYYVYTPLVSAKLVPSTTITEIASMSVRDRRDLTGGDNGVYPVSGASKASC</sequence>
<gene>
    <name evidence="3" type="ORF">JAO74_16960</name>
</gene>
<feature type="transmembrane region" description="Helical" evidence="1">
    <location>
        <begin position="20"/>
        <end position="40"/>
    </location>
</feature>
<dbReference type="InterPro" id="IPR012495">
    <property type="entry name" value="TadE-like_dom"/>
</dbReference>